<dbReference type="NCBIfam" id="TIGR04183">
    <property type="entry name" value="Por_Secre_tail"/>
    <property type="match status" value="1"/>
</dbReference>
<organism evidence="3 4">
    <name type="scientific">Flavivirga rizhaonensis</name>
    <dbReference type="NCBI Taxonomy" id="2559571"/>
    <lineage>
        <taxon>Bacteria</taxon>
        <taxon>Pseudomonadati</taxon>
        <taxon>Bacteroidota</taxon>
        <taxon>Flavobacteriia</taxon>
        <taxon>Flavobacteriales</taxon>
        <taxon>Flavobacteriaceae</taxon>
        <taxon>Flavivirga</taxon>
    </lineage>
</organism>
<dbReference type="OrthoDB" id="2582440at2"/>
<gene>
    <name evidence="3" type="ORF">EM932_20360</name>
</gene>
<evidence type="ECO:0000313" key="4">
    <source>
        <dbReference type="Proteomes" id="UP000307602"/>
    </source>
</evidence>
<accession>A0A4S1DR17</accession>
<dbReference type="RefSeq" id="WP_135879053.1">
    <property type="nucleotide sequence ID" value="NZ_SRSO01000049.1"/>
</dbReference>
<reference evidence="3 4" key="1">
    <citation type="submission" date="2019-04" db="EMBL/GenBank/DDBJ databases">
        <authorList>
            <person name="Liu A."/>
        </authorList>
    </citation>
    <scope>NUCLEOTIDE SEQUENCE [LARGE SCALE GENOMIC DNA]</scope>
    <source>
        <strain evidence="3 4">RZ03</strain>
    </source>
</reference>
<proteinExistence type="predicted"/>
<dbReference type="EMBL" id="SRSO01000049">
    <property type="protein sequence ID" value="TGV00299.1"/>
    <property type="molecule type" value="Genomic_DNA"/>
</dbReference>
<dbReference type="AlphaFoldDB" id="A0A4S1DR17"/>
<dbReference type="Proteomes" id="UP000307602">
    <property type="component" value="Unassembled WGS sequence"/>
</dbReference>
<evidence type="ECO:0000259" key="2">
    <source>
        <dbReference type="Pfam" id="PF18962"/>
    </source>
</evidence>
<evidence type="ECO:0000313" key="3">
    <source>
        <dbReference type="EMBL" id="TGV00299.1"/>
    </source>
</evidence>
<sequence length="272" mass="31523">VKAKNDHRIFIKETHADSEFFKSSNTKKKTSKKTKGFFKVPSDYKRFRLNIDFNNSYTRQLVETFHNSTTFGFDYGMESNIHQDDILALDAHWLVDGKPYLAEALPFDGSLRIPLAIKLNKESQIRIRIADIQNFENGQPIYLHDIENNTFVNLKAQDFNINLEANNYNDRFEIVFDKNTLNIPETNLDNLKVFQNNSISELEISNPNSLNVKGFSLFDIAGKEVEKKRLHNNSKKVYTYSTKLLSDGVYILQVNLDDNQVFKKKVIIANKK</sequence>
<dbReference type="InterPro" id="IPR026444">
    <property type="entry name" value="Secre_tail"/>
</dbReference>
<dbReference type="Pfam" id="PF18962">
    <property type="entry name" value="Por_Secre_tail"/>
    <property type="match status" value="1"/>
</dbReference>
<comment type="caution">
    <text evidence="3">The sequence shown here is derived from an EMBL/GenBank/DDBJ whole genome shotgun (WGS) entry which is preliminary data.</text>
</comment>
<protein>
    <submittedName>
        <fullName evidence="3">T9SS type A sorting domain-containing protein</fullName>
    </submittedName>
</protein>
<keyword evidence="4" id="KW-1185">Reference proteome</keyword>
<feature type="non-terminal residue" evidence="3">
    <location>
        <position position="1"/>
    </location>
</feature>
<keyword evidence="1" id="KW-0732">Signal</keyword>
<feature type="domain" description="Secretion system C-terminal sorting" evidence="2">
    <location>
        <begin position="201"/>
        <end position="268"/>
    </location>
</feature>
<name>A0A4S1DR17_9FLAO</name>
<evidence type="ECO:0000256" key="1">
    <source>
        <dbReference type="ARBA" id="ARBA00022729"/>
    </source>
</evidence>